<name>A0A120G5Q1_PSEFL</name>
<protein>
    <submittedName>
        <fullName evidence="1">Uncharacterized protein</fullName>
    </submittedName>
</protein>
<evidence type="ECO:0000313" key="1">
    <source>
        <dbReference type="EMBL" id="KWV84464.1"/>
    </source>
</evidence>
<reference evidence="1 2" key="1">
    <citation type="submission" date="2015-05" db="EMBL/GenBank/DDBJ databases">
        <title>A genomic and transcriptomic approach to investigate the blue pigment phenotype in Pseudomonas fluorescens.</title>
        <authorList>
            <person name="Andreani N.A."/>
            <person name="Cardazzo B."/>
        </authorList>
    </citation>
    <scope>NUCLEOTIDE SEQUENCE [LARGE SCALE GENOMIC DNA]</scope>
    <source>
        <strain evidence="1 2">Ps_22</strain>
    </source>
</reference>
<accession>A0A120G5Q1</accession>
<dbReference type="AlphaFoldDB" id="A0A120G5Q1"/>
<proteinExistence type="predicted"/>
<comment type="caution">
    <text evidence="1">The sequence shown here is derived from an EMBL/GenBank/DDBJ whole genome shotgun (WGS) entry which is preliminary data.</text>
</comment>
<dbReference type="EMBL" id="LCYA01000189">
    <property type="protein sequence ID" value="KWV84464.1"/>
    <property type="molecule type" value="Genomic_DNA"/>
</dbReference>
<sequence>MPGEQAQPALCVECGTGALVRDPGTLGTRVDFTASRPCQVNIGEVGHTVGVMAIEVGVMQYIGCPPRLRNIEPGPSEGCHHKSVQRGRCHLIEIHSDILNSGCGQSP</sequence>
<gene>
    <name evidence="1" type="ORF">PFLmoz3_05922</name>
</gene>
<organism evidence="1 2">
    <name type="scientific">Pseudomonas fluorescens</name>
    <dbReference type="NCBI Taxonomy" id="294"/>
    <lineage>
        <taxon>Bacteria</taxon>
        <taxon>Pseudomonadati</taxon>
        <taxon>Pseudomonadota</taxon>
        <taxon>Gammaproteobacteria</taxon>
        <taxon>Pseudomonadales</taxon>
        <taxon>Pseudomonadaceae</taxon>
        <taxon>Pseudomonas</taxon>
    </lineage>
</organism>
<evidence type="ECO:0000313" key="2">
    <source>
        <dbReference type="Proteomes" id="UP000061348"/>
    </source>
</evidence>
<dbReference type="Proteomes" id="UP000061348">
    <property type="component" value="Unassembled WGS sequence"/>
</dbReference>